<gene>
    <name evidence="1" type="ORF">EVAR_27053_1</name>
</gene>
<organism evidence="1 2">
    <name type="scientific">Eumeta variegata</name>
    <name type="common">Bagworm moth</name>
    <name type="synonym">Eumeta japonica</name>
    <dbReference type="NCBI Taxonomy" id="151549"/>
    <lineage>
        <taxon>Eukaryota</taxon>
        <taxon>Metazoa</taxon>
        <taxon>Ecdysozoa</taxon>
        <taxon>Arthropoda</taxon>
        <taxon>Hexapoda</taxon>
        <taxon>Insecta</taxon>
        <taxon>Pterygota</taxon>
        <taxon>Neoptera</taxon>
        <taxon>Endopterygota</taxon>
        <taxon>Lepidoptera</taxon>
        <taxon>Glossata</taxon>
        <taxon>Ditrysia</taxon>
        <taxon>Tineoidea</taxon>
        <taxon>Psychidae</taxon>
        <taxon>Oiketicinae</taxon>
        <taxon>Eumeta</taxon>
    </lineage>
</organism>
<accession>A0A4C1WE07</accession>
<proteinExistence type="predicted"/>
<dbReference type="Proteomes" id="UP000299102">
    <property type="component" value="Unassembled WGS sequence"/>
</dbReference>
<sequence length="121" mass="12887">MDTRPKINISELAASSAWVATALQRALATKAQMGYPPAFFTAPRRAPARAITDNLSYAKATVGSRKDPPTNSALITSSSKDIKVTMSIIDMAEIAFLAKKLKAAANPMEKFPLLAAHASLI</sequence>
<protein>
    <submittedName>
        <fullName evidence="1">Uncharacterized protein</fullName>
    </submittedName>
</protein>
<dbReference type="AlphaFoldDB" id="A0A4C1WE07"/>
<keyword evidence="2" id="KW-1185">Reference proteome</keyword>
<comment type="caution">
    <text evidence="1">The sequence shown here is derived from an EMBL/GenBank/DDBJ whole genome shotgun (WGS) entry which is preliminary data.</text>
</comment>
<evidence type="ECO:0000313" key="2">
    <source>
        <dbReference type="Proteomes" id="UP000299102"/>
    </source>
</evidence>
<dbReference type="EMBL" id="BGZK01000542">
    <property type="protein sequence ID" value="GBP49351.1"/>
    <property type="molecule type" value="Genomic_DNA"/>
</dbReference>
<name>A0A4C1WE07_EUMVA</name>
<evidence type="ECO:0000313" key="1">
    <source>
        <dbReference type="EMBL" id="GBP49351.1"/>
    </source>
</evidence>
<reference evidence="1 2" key="1">
    <citation type="journal article" date="2019" name="Commun. Biol.">
        <title>The bagworm genome reveals a unique fibroin gene that provides high tensile strength.</title>
        <authorList>
            <person name="Kono N."/>
            <person name="Nakamura H."/>
            <person name="Ohtoshi R."/>
            <person name="Tomita M."/>
            <person name="Numata K."/>
            <person name="Arakawa K."/>
        </authorList>
    </citation>
    <scope>NUCLEOTIDE SEQUENCE [LARGE SCALE GENOMIC DNA]</scope>
</reference>